<dbReference type="Proteomes" id="UP000011083">
    <property type="component" value="Unassembled WGS sequence"/>
</dbReference>
<comment type="similarity">
    <text evidence="6">Belongs to the UTP23/FCF1 family. UTP23 subfamily.</text>
</comment>
<dbReference type="STRING" id="1257118.L8GIH7"/>
<dbReference type="VEuPathDB" id="AmoebaDB:ACA1_095100"/>
<dbReference type="InterPro" id="IPR057776">
    <property type="entry name" value="UTP23_sensor"/>
</dbReference>
<gene>
    <name evidence="9" type="ORF">ACA1_095100</name>
</gene>
<evidence type="ECO:0000256" key="6">
    <source>
        <dbReference type="ARBA" id="ARBA00038503"/>
    </source>
</evidence>
<name>L8GIH7_ACACF</name>
<dbReference type="PANTHER" id="PTHR12416">
    <property type="entry name" value="RRNA-PROCESSING PROTEIN UTP23 HOMOLOG"/>
    <property type="match status" value="1"/>
</dbReference>
<dbReference type="OMA" id="CCMQALY"/>
<dbReference type="InterPro" id="IPR029060">
    <property type="entry name" value="PIN-like_dom_sf"/>
</dbReference>
<dbReference type="CDD" id="cd08553">
    <property type="entry name" value="PIN_Fcf1-like"/>
    <property type="match status" value="1"/>
</dbReference>
<evidence type="ECO:0000256" key="2">
    <source>
        <dbReference type="ARBA" id="ARBA00022517"/>
    </source>
</evidence>
<keyword evidence="2" id="KW-0690">Ribosome biogenesis</keyword>
<dbReference type="Gene3D" id="3.40.50.1010">
    <property type="entry name" value="5'-nuclease"/>
    <property type="match status" value="1"/>
</dbReference>
<dbReference type="RefSeq" id="XP_004334903.1">
    <property type="nucleotide sequence ID" value="XM_004334855.1"/>
</dbReference>
<evidence type="ECO:0000259" key="8">
    <source>
        <dbReference type="Pfam" id="PF24779"/>
    </source>
</evidence>
<sequence length="325" mass="35185">MKFFKMNYGVKPPYFVLMDPEFIATSLEKKVFVKTAVPELLAGSAVLVVTRCVTAHLRAGGEKYAAAALMAKRLQHEECSHERPLHPHNCLFSLLKQQEEREKKLCLASQNRRFQTRVRELPGIPMLHISNTMVLLDPPTPASTKHADTKARSHRAIKPVEQELVKEAIQTKKEDDASKPAPKAIPHRVMAQKKRAKGPNPLSMRKKGSKPLLPKDNKSAKPAAAAATTTTTTTTASSSSSSGGGGGASEEAEQRNATPKASTSEAQGEEAAQTPDKRKRKRKRKHAGSSKKASEGGDEASSSTSSSSPNTPAEGAPAKKRRVEE</sequence>
<dbReference type="AlphaFoldDB" id="L8GIH7"/>
<dbReference type="Pfam" id="PF04900">
    <property type="entry name" value="Fcf1"/>
    <property type="match status" value="1"/>
</dbReference>
<dbReference type="InterPro" id="IPR006984">
    <property type="entry name" value="Fcf1/UTP23"/>
</dbReference>
<dbReference type="KEGG" id="acan:ACA1_095100"/>
<reference evidence="9" key="1">
    <citation type="journal article" date="2013" name="Genome Biol.">
        <title>Genome of Acanthamoeba castellanii highlights extensive lateral gene transfer and early evolution of tyrosine kinase signaling.</title>
        <authorList>
            <person name="Clarke M."/>
            <person name="Lohan A.J."/>
            <person name="Liu B."/>
            <person name="Lagkouvardos I."/>
            <person name="Roy S."/>
            <person name="Zafar N."/>
            <person name="Bertelli C."/>
            <person name="Schilde C."/>
            <person name="Kianianmomeni A."/>
            <person name="Burglin T.R."/>
            <person name="Frech C."/>
            <person name="Turcotte B."/>
            <person name="Kopec K.O."/>
            <person name="Synnott J.M."/>
            <person name="Choo C."/>
            <person name="Paponov I."/>
            <person name="Finkler A."/>
            <person name="Soon Heng Tan C."/>
            <person name="Hutchins A.P."/>
            <person name="Weinmeier T."/>
            <person name="Rattei T."/>
            <person name="Chu J.S."/>
            <person name="Gimenez G."/>
            <person name="Irimia M."/>
            <person name="Rigden D.J."/>
            <person name="Fitzpatrick D.A."/>
            <person name="Lorenzo-Morales J."/>
            <person name="Bateman A."/>
            <person name="Chiu C.H."/>
            <person name="Tang P."/>
            <person name="Hegemann P."/>
            <person name="Fromm H."/>
            <person name="Raoult D."/>
            <person name="Greub G."/>
            <person name="Miranda-Saavedra D."/>
            <person name="Chen N."/>
            <person name="Nash P."/>
            <person name="Ginger M.L."/>
            <person name="Horn M."/>
            <person name="Schaap P."/>
            <person name="Caler L."/>
            <person name="Loftus B."/>
        </authorList>
    </citation>
    <scope>NUCLEOTIDE SEQUENCE [LARGE SCALE GENOMIC DNA]</scope>
    <source>
        <strain evidence="9">Neff</strain>
    </source>
</reference>
<comment type="subcellular location">
    <subcellularLocation>
        <location evidence="1">Nucleus</location>
        <location evidence="1">Nucleolus</location>
    </subcellularLocation>
</comment>
<feature type="compositionally biased region" description="Basic residues" evidence="7">
    <location>
        <begin position="277"/>
        <end position="289"/>
    </location>
</feature>
<feature type="region of interest" description="Disordered" evidence="7">
    <location>
        <begin position="170"/>
        <end position="325"/>
    </location>
</feature>
<dbReference type="EMBL" id="KB008103">
    <property type="protein sequence ID" value="ELR12890.1"/>
    <property type="molecule type" value="Genomic_DNA"/>
</dbReference>
<keyword evidence="10" id="KW-1185">Reference proteome</keyword>
<keyword evidence="4" id="KW-0539">Nucleus</keyword>
<dbReference type="OrthoDB" id="25675at2759"/>
<comment type="function">
    <text evidence="5">Involved in rRNA-processing and ribosome biogenesis.</text>
</comment>
<evidence type="ECO:0000256" key="4">
    <source>
        <dbReference type="ARBA" id="ARBA00023242"/>
    </source>
</evidence>
<keyword evidence="3" id="KW-0698">rRNA processing</keyword>
<evidence type="ECO:0000313" key="9">
    <source>
        <dbReference type="EMBL" id="ELR12890.1"/>
    </source>
</evidence>
<dbReference type="SUPFAM" id="SSF88723">
    <property type="entry name" value="PIN domain-like"/>
    <property type="match status" value="1"/>
</dbReference>
<dbReference type="GeneID" id="14913199"/>
<protein>
    <submittedName>
        <fullName evidence="9">UTP23, small subunit (SSU) processome component family protein</fullName>
    </submittedName>
</protein>
<dbReference type="GO" id="GO:0006364">
    <property type="term" value="P:rRNA processing"/>
    <property type="evidence" value="ECO:0007669"/>
    <property type="project" value="UniProtKB-KW"/>
</dbReference>
<dbReference type="Pfam" id="PF24779">
    <property type="entry name" value="UTP23_sensor"/>
    <property type="match status" value="1"/>
</dbReference>
<feature type="compositionally biased region" description="Low complexity" evidence="7">
    <location>
        <begin position="223"/>
        <end position="241"/>
    </location>
</feature>
<evidence type="ECO:0000256" key="5">
    <source>
        <dbReference type="ARBA" id="ARBA00037300"/>
    </source>
</evidence>
<feature type="compositionally biased region" description="Polar residues" evidence="7">
    <location>
        <begin position="255"/>
        <end position="266"/>
    </location>
</feature>
<evidence type="ECO:0000256" key="3">
    <source>
        <dbReference type="ARBA" id="ARBA00022552"/>
    </source>
</evidence>
<organism evidence="9 10">
    <name type="scientific">Acanthamoeba castellanii (strain ATCC 30010 / Neff)</name>
    <dbReference type="NCBI Taxonomy" id="1257118"/>
    <lineage>
        <taxon>Eukaryota</taxon>
        <taxon>Amoebozoa</taxon>
        <taxon>Discosea</taxon>
        <taxon>Longamoebia</taxon>
        <taxon>Centramoebida</taxon>
        <taxon>Acanthamoebidae</taxon>
        <taxon>Acanthamoeba</taxon>
    </lineage>
</organism>
<evidence type="ECO:0000256" key="7">
    <source>
        <dbReference type="SAM" id="MobiDB-lite"/>
    </source>
</evidence>
<evidence type="ECO:0000256" key="1">
    <source>
        <dbReference type="ARBA" id="ARBA00004604"/>
    </source>
</evidence>
<dbReference type="GO" id="GO:0032040">
    <property type="term" value="C:small-subunit processome"/>
    <property type="evidence" value="ECO:0007669"/>
    <property type="project" value="InterPro"/>
</dbReference>
<evidence type="ECO:0000313" key="10">
    <source>
        <dbReference type="Proteomes" id="UP000011083"/>
    </source>
</evidence>
<proteinExistence type="inferred from homology"/>
<feature type="domain" description="UTP23 sensor motif region" evidence="8">
    <location>
        <begin position="193"/>
        <end position="207"/>
    </location>
</feature>
<accession>L8GIH7</accession>